<comment type="similarity">
    <text evidence="1 5">Belongs to the spermidine/spermine synthase family.</text>
</comment>
<dbReference type="EMBL" id="NXIB02000046">
    <property type="protein sequence ID" value="PHX55611.1"/>
    <property type="molecule type" value="Genomic_DNA"/>
</dbReference>
<keyword evidence="2" id="KW-0963">Cytoplasm</keyword>
<sequence length="314" mass="34943">MSGSEVRADFWMSEYITPWDIYVHGITRVLAYKKTAFQEMYVVETGIYGKGLVLDGKWQSCTGDEFLYHEPLVHPAMTLHGSPKKVLVLGGGEGATIREVLRWNSVEKVVMVDIDGEVVDACREHLPEMHQNAFDDPRCEVVIGDALDYLDNSDSDWDIVISDLSDPIEEGPSFQLFTKEYFEKVRRVLSPTGYFVVQAGPVSPAEMKMHARIVNTLKSVFPKVQSCTSFISTYGAPWGFAVASTQEINTRPEPEVTDKLLAEQTIGGFRMFDGITLLGLMQVAGHLRKVIATETEVYTMAAPPKFFGKGSVGQ</sequence>
<dbReference type="InterPro" id="IPR001045">
    <property type="entry name" value="Spermi_synthase"/>
</dbReference>
<dbReference type="CDD" id="cd02440">
    <property type="entry name" value="AdoMet_MTases"/>
    <property type="match status" value="1"/>
</dbReference>
<keyword evidence="5" id="KW-0745">Spermidine biosynthesis</keyword>
<feature type="active site" description="Proton acceptor" evidence="5 6">
    <location>
        <position position="163"/>
    </location>
</feature>
<gene>
    <name evidence="5" type="primary">speE</name>
    <name evidence="8" type="ORF">CP500_009765</name>
</gene>
<reference evidence="8" key="1">
    <citation type="submission" date="2017-10" db="EMBL/GenBank/DDBJ databases">
        <title>Draft genome sequence of the planktic cyanobacteria Tychonema bourrellyi isolated from alpine lentic freshwater.</title>
        <authorList>
            <person name="Tett A."/>
            <person name="Armanini F."/>
            <person name="Asnicar F."/>
            <person name="Boscaini A."/>
            <person name="Pasolli E."/>
            <person name="Zolfo M."/>
            <person name="Donati C."/>
            <person name="Salmaso N."/>
            <person name="Segata N."/>
        </authorList>
    </citation>
    <scope>NUCLEOTIDE SEQUENCE</scope>
    <source>
        <strain evidence="8">FEM_GT703</strain>
    </source>
</reference>
<protein>
    <recommendedName>
        <fullName evidence="5">Polyamine aminopropyltransferase</fullName>
    </recommendedName>
    <alternativeName>
        <fullName evidence="5">Putrescine aminopropyltransferase</fullName>
        <shortName evidence="5">PAPT</shortName>
    </alternativeName>
    <alternativeName>
        <fullName evidence="5">Spermidine synthase</fullName>
        <shortName evidence="5">SPDS</shortName>
        <shortName evidence="5">SPDSY</shortName>
        <ecNumber evidence="5">2.5.1.16</ecNumber>
    </alternativeName>
</protein>
<dbReference type="OrthoDB" id="9793120at2"/>
<organism evidence="8 9">
    <name type="scientific">Tychonema bourrellyi FEM_GT703</name>
    <dbReference type="NCBI Taxonomy" id="2040638"/>
    <lineage>
        <taxon>Bacteria</taxon>
        <taxon>Bacillati</taxon>
        <taxon>Cyanobacteriota</taxon>
        <taxon>Cyanophyceae</taxon>
        <taxon>Oscillatoriophycideae</taxon>
        <taxon>Oscillatoriales</taxon>
        <taxon>Microcoleaceae</taxon>
        <taxon>Tychonema</taxon>
    </lineage>
</organism>
<keyword evidence="9" id="KW-1185">Reference proteome</keyword>
<evidence type="ECO:0000313" key="9">
    <source>
        <dbReference type="Proteomes" id="UP000226442"/>
    </source>
</evidence>
<dbReference type="HAMAP" id="MF_00198">
    <property type="entry name" value="Spermidine_synth"/>
    <property type="match status" value="1"/>
</dbReference>
<dbReference type="UniPathway" id="UPA00248">
    <property type="reaction ID" value="UER00314"/>
</dbReference>
<evidence type="ECO:0000256" key="3">
    <source>
        <dbReference type="ARBA" id="ARBA00022679"/>
    </source>
</evidence>
<dbReference type="AlphaFoldDB" id="A0A2G4F1G7"/>
<evidence type="ECO:0000256" key="4">
    <source>
        <dbReference type="ARBA" id="ARBA00023115"/>
    </source>
</evidence>
<comment type="catalytic activity">
    <reaction evidence="5">
        <text>S-adenosyl 3-(methylsulfanyl)propylamine + putrescine = S-methyl-5'-thioadenosine + spermidine + H(+)</text>
        <dbReference type="Rhea" id="RHEA:12721"/>
        <dbReference type="ChEBI" id="CHEBI:15378"/>
        <dbReference type="ChEBI" id="CHEBI:17509"/>
        <dbReference type="ChEBI" id="CHEBI:57443"/>
        <dbReference type="ChEBI" id="CHEBI:57834"/>
        <dbReference type="ChEBI" id="CHEBI:326268"/>
        <dbReference type="EC" id="2.5.1.16"/>
    </reaction>
</comment>
<dbReference type="SUPFAM" id="SSF53335">
    <property type="entry name" value="S-adenosyl-L-methionine-dependent methyltransferases"/>
    <property type="match status" value="1"/>
</dbReference>
<dbReference type="PROSITE" id="PS01330">
    <property type="entry name" value="PABS_1"/>
    <property type="match status" value="1"/>
</dbReference>
<feature type="binding site" evidence="5">
    <location>
        <position position="93"/>
    </location>
    <ligand>
        <name>spermidine</name>
        <dbReference type="ChEBI" id="CHEBI:57834"/>
    </ligand>
</feature>
<name>A0A2G4F1G7_9CYAN</name>
<feature type="binding site" evidence="5">
    <location>
        <position position="38"/>
    </location>
    <ligand>
        <name>S-methyl-5'-thioadenosine</name>
        <dbReference type="ChEBI" id="CHEBI:17509"/>
    </ligand>
</feature>
<dbReference type="InterPro" id="IPR037163">
    <property type="entry name" value="Spermidine_synt_N_sf"/>
</dbReference>
<comment type="subunit">
    <text evidence="5">Homodimer or homotetramer.</text>
</comment>
<keyword evidence="4 5" id="KW-0620">Polyamine biosynthesis</keyword>
<evidence type="ECO:0000256" key="2">
    <source>
        <dbReference type="ARBA" id="ARBA00022490"/>
    </source>
</evidence>
<dbReference type="GO" id="GO:0010487">
    <property type="term" value="F:thermospermine synthase activity"/>
    <property type="evidence" value="ECO:0007669"/>
    <property type="project" value="UniProtKB-ARBA"/>
</dbReference>
<dbReference type="NCBIfam" id="NF037959">
    <property type="entry name" value="MFS_SpdSyn"/>
    <property type="match status" value="1"/>
</dbReference>
<keyword evidence="3 5" id="KW-0808">Transferase</keyword>
<feature type="domain" description="PABS" evidence="7">
    <location>
        <begin position="9"/>
        <end position="245"/>
    </location>
</feature>
<dbReference type="InterPro" id="IPR029063">
    <property type="entry name" value="SAM-dependent_MTases_sf"/>
</dbReference>
<dbReference type="InterPro" id="IPR030374">
    <property type="entry name" value="PABS"/>
</dbReference>
<evidence type="ECO:0000256" key="5">
    <source>
        <dbReference type="HAMAP-Rule" id="MF_00198"/>
    </source>
</evidence>
<dbReference type="EC" id="2.5.1.16" evidence="5"/>
<feature type="binding site" evidence="5">
    <location>
        <begin position="145"/>
        <end position="146"/>
    </location>
    <ligand>
        <name>S-methyl-5'-thioadenosine</name>
        <dbReference type="ChEBI" id="CHEBI:17509"/>
    </ligand>
</feature>
<comment type="pathway">
    <text evidence="5">Amine and polyamine biosynthesis; spermidine biosynthesis; spermidine from putrescine: step 1/1.</text>
</comment>
<dbReference type="InterPro" id="IPR030373">
    <property type="entry name" value="PABS_CS"/>
</dbReference>
<dbReference type="FunFam" id="3.40.50.150:FF:000088">
    <property type="entry name" value="Polyamine aminopropyltransferase"/>
    <property type="match status" value="1"/>
</dbReference>
<dbReference type="GO" id="GO:0008295">
    <property type="term" value="P:spermidine biosynthetic process"/>
    <property type="evidence" value="ECO:0007669"/>
    <property type="project" value="UniProtKB-UniRule"/>
</dbReference>
<dbReference type="PANTHER" id="PTHR43317">
    <property type="entry name" value="THERMOSPERMINE SYNTHASE ACAULIS5"/>
    <property type="match status" value="1"/>
</dbReference>
<comment type="caution">
    <text evidence="8">The sequence shown here is derived from an EMBL/GenBank/DDBJ whole genome shotgun (WGS) entry which is preliminary data.</text>
</comment>
<dbReference type="Gene3D" id="3.40.50.150">
    <property type="entry name" value="Vaccinia Virus protein VP39"/>
    <property type="match status" value="1"/>
</dbReference>
<comment type="function">
    <text evidence="5">Catalyzes the irreversible transfer of a propylamine group from the amino donor S-adenosylmethioninamine (decarboxy-AdoMet) to putrescine (1,4-diaminobutane) to yield spermidine.</text>
</comment>
<dbReference type="PANTHER" id="PTHR43317:SF1">
    <property type="entry name" value="THERMOSPERMINE SYNTHASE ACAULIS5"/>
    <property type="match status" value="1"/>
</dbReference>
<feature type="binding site" evidence="5">
    <location>
        <position position="113"/>
    </location>
    <ligand>
        <name>S-methyl-5'-thioadenosine</name>
        <dbReference type="ChEBI" id="CHEBI:17509"/>
    </ligand>
</feature>
<feature type="binding site" evidence="5">
    <location>
        <position position="69"/>
    </location>
    <ligand>
        <name>spermidine</name>
        <dbReference type="ChEBI" id="CHEBI:57834"/>
    </ligand>
</feature>
<evidence type="ECO:0000259" key="7">
    <source>
        <dbReference type="PROSITE" id="PS51006"/>
    </source>
</evidence>
<dbReference type="PROSITE" id="PS51006">
    <property type="entry name" value="PABS_2"/>
    <property type="match status" value="1"/>
</dbReference>
<dbReference type="RefSeq" id="WP_096832046.1">
    <property type="nucleotide sequence ID" value="NZ_NXIB02000046.1"/>
</dbReference>
<comment type="caution">
    <text evidence="5">Lacks conserved residue(s) required for the propagation of feature annotation.</text>
</comment>
<dbReference type="GO" id="GO:0004766">
    <property type="term" value="F:spermidine synthase activity"/>
    <property type="evidence" value="ECO:0007669"/>
    <property type="project" value="UniProtKB-UniRule"/>
</dbReference>
<evidence type="ECO:0000256" key="1">
    <source>
        <dbReference type="ARBA" id="ARBA00007867"/>
    </source>
</evidence>
<feature type="binding site" evidence="5">
    <location>
        <position position="172"/>
    </location>
    <ligand>
        <name>S-methyl-5'-thioadenosine</name>
        <dbReference type="ChEBI" id="CHEBI:17509"/>
    </ligand>
</feature>
<proteinExistence type="inferred from homology"/>
<dbReference type="Pfam" id="PF01564">
    <property type="entry name" value="Spermine_synth"/>
    <property type="match status" value="1"/>
</dbReference>
<accession>A0A2G4F1G7</accession>
<dbReference type="Gene3D" id="2.30.140.10">
    <property type="entry name" value="Spermidine synthase, tetramerisation domain"/>
    <property type="match status" value="1"/>
</dbReference>
<evidence type="ECO:0000256" key="6">
    <source>
        <dbReference type="PROSITE-ProRule" id="PRU00354"/>
    </source>
</evidence>
<evidence type="ECO:0000313" key="8">
    <source>
        <dbReference type="EMBL" id="PHX55611.1"/>
    </source>
</evidence>
<dbReference type="Proteomes" id="UP000226442">
    <property type="component" value="Unassembled WGS sequence"/>
</dbReference>